<comment type="caution">
    <text evidence="2">The sequence shown here is derived from an EMBL/GenBank/DDBJ whole genome shotgun (WGS) entry which is preliminary data.</text>
</comment>
<dbReference type="EMBL" id="JAFEMO010000001">
    <property type="protein sequence ID" value="KAH7576600.1"/>
    <property type="molecule type" value="Genomic_DNA"/>
</dbReference>
<sequence>MLANTNLISSNFFTSLPARTPKAKNSSLQLQNLKSTNFSVANTTATLKFPSLVRPHLNRRFLVKKCHSTLDNNQNLEEEPVLDGKGSSVLESGDGVQKGRDWTTSILLFVLWGVLIYYVFNLTPDQTPSRDMYFLKKLLNLKGDDGFRMNEVLVSLWYMMGLWPLVYSMILLPTGRSSKSSTPVWPFLILSCFGGAYALVPYFVLWKPPPPPVEETELSRWPLNFLESKLTAGLSLAAGLGLIIYAALAGGDVWQEFFQYFRESKFLSSNIVDDWWYLTIQQNLTPTYVGTYTSLLQIHVMSIDFTLLSAFAPFWVYNDMTARKWYNKGSWLLPVSVMPLLGPALYLLLRPPLLEVPALREASLKQK</sequence>
<keyword evidence="1" id="KW-0472">Membrane</keyword>
<feature type="transmembrane region" description="Helical" evidence="1">
    <location>
        <begin position="296"/>
        <end position="317"/>
    </location>
</feature>
<accession>A0ABQ8IIY5</accession>
<name>A0ABQ8IIY5_9ROSI</name>
<protein>
    <submittedName>
        <fullName evidence="2">Uncharacterized protein</fullName>
    </submittedName>
</protein>
<gene>
    <name evidence="2" type="ORF">JRO89_XS01G0115600</name>
</gene>
<feature type="transmembrane region" description="Helical" evidence="1">
    <location>
        <begin position="102"/>
        <end position="120"/>
    </location>
</feature>
<feature type="transmembrane region" description="Helical" evidence="1">
    <location>
        <begin position="329"/>
        <end position="349"/>
    </location>
</feature>
<proteinExistence type="predicted"/>
<feature type="transmembrane region" description="Helical" evidence="1">
    <location>
        <begin position="226"/>
        <end position="248"/>
    </location>
</feature>
<organism evidence="2 3">
    <name type="scientific">Xanthoceras sorbifolium</name>
    <dbReference type="NCBI Taxonomy" id="99658"/>
    <lineage>
        <taxon>Eukaryota</taxon>
        <taxon>Viridiplantae</taxon>
        <taxon>Streptophyta</taxon>
        <taxon>Embryophyta</taxon>
        <taxon>Tracheophyta</taxon>
        <taxon>Spermatophyta</taxon>
        <taxon>Magnoliopsida</taxon>
        <taxon>eudicotyledons</taxon>
        <taxon>Gunneridae</taxon>
        <taxon>Pentapetalae</taxon>
        <taxon>rosids</taxon>
        <taxon>malvids</taxon>
        <taxon>Sapindales</taxon>
        <taxon>Sapindaceae</taxon>
        <taxon>Xanthoceroideae</taxon>
        <taxon>Xanthoceras</taxon>
    </lineage>
</organism>
<feature type="transmembrane region" description="Helical" evidence="1">
    <location>
        <begin position="184"/>
        <end position="205"/>
    </location>
</feature>
<dbReference type="PANTHER" id="PTHR36009:SF3">
    <property type="entry name" value="TRANSMEMBRANE PROTEIN"/>
    <property type="match status" value="1"/>
</dbReference>
<keyword evidence="1" id="KW-0812">Transmembrane</keyword>
<keyword evidence="3" id="KW-1185">Reference proteome</keyword>
<keyword evidence="1" id="KW-1133">Transmembrane helix</keyword>
<evidence type="ECO:0000256" key="1">
    <source>
        <dbReference type="SAM" id="Phobius"/>
    </source>
</evidence>
<feature type="transmembrane region" description="Helical" evidence="1">
    <location>
        <begin position="152"/>
        <end position="172"/>
    </location>
</feature>
<dbReference type="PANTHER" id="PTHR36009">
    <property type="match status" value="1"/>
</dbReference>
<evidence type="ECO:0000313" key="2">
    <source>
        <dbReference type="EMBL" id="KAH7576600.1"/>
    </source>
</evidence>
<dbReference type="Proteomes" id="UP000827721">
    <property type="component" value="Unassembled WGS sequence"/>
</dbReference>
<evidence type="ECO:0000313" key="3">
    <source>
        <dbReference type="Proteomes" id="UP000827721"/>
    </source>
</evidence>
<reference evidence="2 3" key="1">
    <citation type="submission" date="2021-02" db="EMBL/GenBank/DDBJ databases">
        <title>Plant Genome Project.</title>
        <authorList>
            <person name="Zhang R.-G."/>
        </authorList>
    </citation>
    <scope>NUCLEOTIDE SEQUENCE [LARGE SCALE GENOMIC DNA]</scope>
    <source>
        <tissue evidence="2">Leaves</tissue>
    </source>
</reference>